<protein>
    <submittedName>
        <fullName evidence="1">Uncharacterized protein</fullName>
    </submittedName>
</protein>
<keyword evidence="2" id="KW-1185">Reference proteome</keyword>
<evidence type="ECO:0000313" key="2">
    <source>
        <dbReference type="Proteomes" id="UP001597104"/>
    </source>
</evidence>
<reference evidence="2" key="1">
    <citation type="journal article" date="2019" name="Int. J. Syst. Evol. Microbiol.">
        <title>The Global Catalogue of Microorganisms (GCM) 10K type strain sequencing project: providing services to taxonomists for standard genome sequencing and annotation.</title>
        <authorList>
            <consortium name="The Broad Institute Genomics Platform"/>
            <consortium name="The Broad Institute Genome Sequencing Center for Infectious Disease"/>
            <person name="Wu L."/>
            <person name="Ma J."/>
        </authorList>
    </citation>
    <scope>NUCLEOTIDE SEQUENCE [LARGE SCALE GENOMIC DNA]</scope>
    <source>
        <strain evidence="2">CCM 8925</strain>
    </source>
</reference>
<evidence type="ECO:0000313" key="1">
    <source>
        <dbReference type="EMBL" id="MFD0898132.1"/>
    </source>
</evidence>
<dbReference type="RefSeq" id="WP_171001795.1">
    <property type="nucleotide sequence ID" value="NZ_BJDN01000001.1"/>
</dbReference>
<proteinExistence type="predicted"/>
<sequence length="50" mass="5521">MSKETAAETEQKIKANAVLDHLSDQLTRDFKQMRAGDFLTSAAAKKRLGV</sequence>
<dbReference type="EMBL" id="JBHTIO010000044">
    <property type="protein sequence ID" value="MFD0898132.1"/>
    <property type="molecule type" value="Genomic_DNA"/>
</dbReference>
<name>A0ABW3EFK6_9LACO</name>
<gene>
    <name evidence="1" type="ORF">ACFQZ7_10395</name>
</gene>
<dbReference type="Proteomes" id="UP001597104">
    <property type="component" value="Unassembled WGS sequence"/>
</dbReference>
<organism evidence="1 2">
    <name type="scientific">Loigolactobacillus binensis</name>
    <dbReference type="NCBI Taxonomy" id="2559922"/>
    <lineage>
        <taxon>Bacteria</taxon>
        <taxon>Bacillati</taxon>
        <taxon>Bacillota</taxon>
        <taxon>Bacilli</taxon>
        <taxon>Lactobacillales</taxon>
        <taxon>Lactobacillaceae</taxon>
        <taxon>Loigolactobacillus</taxon>
    </lineage>
</organism>
<accession>A0ABW3EFK6</accession>
<comment type="caution">
    <text evidence="1">The sequence shown here is derived from an EMBL/GenBank/DDBJ whole genome shotgun (WGS) entry which is preliminary data.</text>
</comment>